<feature type="region of interest" description="Disordered" evidence="1">
    <location>
        <begin position="1"/>
        <end position="20"/>
    </location>
</feature>
<keyword evidence="2" id="KW-1133">Transmembrane helix</keyword>
<name>A0ABQ6AYH2_9BRAD</name>
<feature type="region of interest" description="Disordered" evidence="1">
    <location>
        <begin position="449"/>
        <end position="501"/>
    </location>
</feature>
<dbReference type="EMBL" id="BSOW01000013">
    <property type="protein sequence ID" value="GLR87219.1"/>
    <property type="molecule type" value="Genomic_DNA"/>
</dbReference>
<comment type="caution">
    <text evidence="3">The sequence shown here is derived from an EMBL/GenBank/DDBJ whole genome shotgun (WGS) entry which is preliminary data.</text>
</comment>
<keyword evidence="2" id="KW-0812">Transmembrane</keyword>
<keyword evidence="4" id="KW-1185">Reference proteome</keyword>
<dbReference type="PANTHER" id="PTHR42941">
    <property type="entry name" value="SLL1037 PROTEIN"/>
    <property type="match status" value="1"/>
</dbReference>
<dbReference type="Gene3D" id="3.40.190.10">
    <property type="entry name" value="Periplasmic binding protein-like II"/>
    <property type="match status" value="2"/>
</dbReference>
<evidence type="ECO:0000256" key="2">
    <source>
        <dbReference type="SAM" id="Phobius"/>
    </source>
</evidence>
<evidence type="ECO:0000313" key="4">
    <source>
        <dbReference type="Proteomes" id="UP001156905"/>
    </source>
</evidence>
<feature type="transmembrane region" description="Helical" evidence="2">
    <location>
        <begin position="28"/>
        <end position="46"/>
    </location>
</feature>
<feature type="transmembrane region" description="Helical" evidence="2">
    <location>
        <begin position="347"/>
        <end position="367"/>
    </location>
</feature>
<proteinExistence type="predicted"/>
<dbReference type="RefSeq" id="WP_284267941.1">
    <property type="nucleotide sequence ID" value="NZ_BSOW01000013.1"/>
</dbReference>
<dbReference type="Pfam" id="PF16868">
    <property type="entry name" value="NMT1_3"/>
    <property type="match status" value="1"/>
</dbReference>
<dbReference type="Proteomes" id="UP001156905">
    <property type="component" value="Unassembled WGS sequence"/>
</dbReference>
<evidence type="ECO:0000256" key="1">
    <source>
        <dbReference type="SAM" id="MobiDB-lite"/>
    </source>
</evidence>
<gene>
    <name evidence="3" type="ORF">GCM10007857_39300</name>
</gene>
<reference evidence="4" key="1">
    <citation type="journal article" date="2019" name="Int. J. Syst. Evol. Microbiol.">
        <title>The Global Catalogue of Microorganisms (GCM) 10K type strain sequencing project: providing services to taxonomists for standard genome sequencing and annotation.</title>
        <authorList>
            <consortium name="The Broad Institute Genomics Platform"/>
            <consortium name="The Broad Institute Genome Sequencing Center for Infectious Disease"/>
            <person name="Wu L."/>
            <person name="Ma J."/>
        </authorList>
    </citation>
    <scope>NUCLEOTIDE SEQUENCE [LARGE SCALE GENOMIC DNA]</scope>
    <source>
        <strain evidence="4">NBRC 102520</strain>
    </source>
</reference>
<keyword evidence="2" id="KW-0472">Membrane</keyword>
<dbReference type="SUPFAM" id="SSF53850">
    <property type="entry name" value="Periplasmic binding protein-like II"/>
    <property type="match status" value="1"/>
</dbReference>
<dbReference type="PANTHER" id="PTHR42941:SF1">
    <property type="entry name" value="SLL1037 PROTEIN"/>
    <property type="match status" value="1"/>
</dbReference>
<accession>A0ABQ6AYH2</accession>
<organism evidence="3 4">
    <name type="scientific">Bradyrhizobium iriomotense</name>
    <dbReference type="NCBI Taxonomy" id="441950"/>
    <lineage>
        <taxon>Bacteria</taxon>
        <taxon>Pseudomonadati</taxon>
        <taxon>Pseudomonadota</taxon>
        <taxon>Alphaproteobacteria</taxon>
        <taxon>Hyphomicrobiales</taxon>
        <taxon>Nitrobacteraceae</taxon>
        <taxon>Bradyrhizobium</taxon>
    </lineage>
</organism>
<feature type="compositionally biased region" description="Basic and acidic residues" evidence="1">
    <location>
        <begin position="449"/>
        <end position="490"/>
    </location>
</feature>
<dbReference type="InterPro" id="IPR011852">
    <property type="entry name" value="TRAP_TAXI"/>
</dbReference>
<feature type="compositionally biased region" description="Polar residues" evidence="1">
    <location>
        <begin position="1"/>
        <end position="12"/>
    </location>
</feature>
<evidence type="ECO:0000313" key="3">
    <source>
        <dbReference type="EMBL" id="GLR87219.1"/>
    </source>
</evidence>
<sequence>MSAEGQMSSTEQSPPPRPKVIKTNQQQVVLYVVLTLILSLATVWGGRAMLRNSETLTFAVGDANSDEARFANKLATVLRNDASRFRIKIVNNPDNAKALVQFDRKQADLAILRTDGKVPSRARALAILEHDLVLLLGPGNKKVKSLAELKKKKVAVRAENDSSLAFVRSILDVPDTPEAAARVQMAPQGATLDKLLAPASGYAAVIAIVHASKAVRDKAYEQVAKRGGFTLNAIDEAKALARKIPGISEETLTAGTLSASPEIPDDDLDTIGLEWLLVAQSKMSGSTGGELARIIYENKSELGLDSGFATRIEPASTDKDAFVMAQQGAADYINDDTKSFMDKYSDMMYLGAGALSVIGSIFAAIYAKITRIAPEKASELSTAILDVGERVEHAHSLDELECLADELEAILRTAVVGLRDGTISTDGLDTFKLGYEFVRDEIGMRRENLKRHAGDAQRNAGDAERRAGDAEKRAGDADKAAREAAAHDDTNVVVVKTAQSA</sequence>
<protein>
    <submittedName>
        <fullName evidence="3">C4-dicarboxylate ABC transporter substrate-binding protein</fullName>
    </submittedName>
</protein>